<dbReference type="SUPFAM" id="SSF54373">
    <property type="entry name" value="FAD-linked reductases, C-terminal domain"/>
    <property type="match status" value="1"/>
</dbReference>
<dbReference type="InterPro" id="IPR018203">
    <property type="entry name" value="GDP_dissociation_inhibitor"/>
</dbReference>
<dbReference type="Proteomes" id="UP000253551">
    <property type="component" value="Unassembled WGS sequence"/>
</dbReference>
<proteinExistence type="inferred from homology"/>
<dbReference type="InterPro" id="IPR036188">
    <property type="entry name" value="FAD/NAD-bd_sf"/>
</dbReference>
<comment type="caution">
    <text evidence="3">The sequence shown here is derived from an EMBL/GenBank/DDBJ whole genome shotgun (WGS) entry which is preliminary data.</text>
</comment>
<dbReference type="AlphaFoldDB" id="A0A367KTX7"/>
<dbReference type="PRINTS" id="PR00891">
    <property type="entry name" value="RABGDIREP"/>
</dbReference>
<dbReference type="OrthoDB" id="9446342at2759"/>
<dbReference type="GO" id="GO:0007264">
    <property type="term" value="P:small GTPase-mediated signal transduction"/>
    <property type="evidence" value="ECO:0007669"/>
    <property type="project" value="InterPro"/>
</dbReference>
<sequence length="443" mass="49309">MDVEYDVVVLGTGLTECILSGLLSVDGKKVLHMDRNDYYGAESASLNLTQFFGKFRNGQKAPENLGRDRDWNIDLIPKFMMANGEIVRFLTHTDVTRYLEFKQIAGSYVYSGGRVSKVPANASEALSSPLMGIFEKRRMKNFLVWAEAYKESDPSTHQGLNIKTQTMTEVYKKFGLAAGTQEFIGHAMALHLDDSYLNQPAYDTVEKVRLYAGSVLRYGKSPYIYPLYGLGDLPQAFARLSAVYGGTYMLDKNVTELVYNDAGEVIGVKAGEEVVKAKKVICDPSYAPLNVRKIGSVVRAICLLTHPIPSTNDSDSCQIVIPQSQVGRKHDIYIACVSDAHMVCPKGYYLAIVSTIVETQNPADEVKEGLKLLGPVQDMFVHESPLEEPIEDGTKDNIYVSRSYDATSHFETVCDDVHDIWRRINGEPLILKKREGEENVNAS</sequence>
<evidence type="ECO:0000256" key="1">
    <source>
        <dbReference type="ARBA" id="ARBA00005593"/>
    </source>
</evidence>
<dbReference type="Gene3D" id="3.30.519.10">
    <property type="entry name" value="Guanine Nucleotide Dissociation Inhibitor, domain 2"/>
    <property type="match status" value="1"/>
</dbReference>
<organism evidence="3 4">
    <name type="scientific">Rhizopus stolonifer</name>
    <name type="common">Rhizopus nigricans</name>
    <dbReference type="NCBI Taxonomy" id="4846"/>
    <lineage>
        <taxon>Eukaryota</taxon>
        <taxon>Fungi</taxon>
        <taxon>Fungi incertae sedis</taxon>
        <taxon>Mucoromycota</taxon>
        <taxon>Mucoromycotina</taxon>
        <taxon>Mucoromycetes</taxon>
        <taxon>Mucorales</taxon>
        <taxon>Mucorineae</taxon>
        <taxon>Rhizopodaceae</taxon>
        <taxon>Rhizopus</taxon>
    </lineage>
</organism>
<dbReference type="PRINTS" id="PR00892">
    <property type="entry name" value="RABGDI"/>
</dbReference>
<evidence type="ECO:0000256" key="2">
    <source>
        <dbReference type="RuleBase" id="RU363124"/>
    </source>
</evidence>
<accession>A0A367KTX7</accession>
<dbReference type="PANTHER" id="PTHR11787:SF8">
    <property type="entry name" value="RAB GDP DISSOCIATION INHIBITOR"/>
    <property type="match status" value="1"/>
</dbReference>
<dbReference type="GO" id="GO:0016192">
    <property type="term" value="P:vesicle-mediated transport"/>
    <property type="evidence" value="ECO:0007669"/>
    <property type="project" value="TreeGrafter"/>
</dbReference>
<gene>
    <name evidence="3" type="primary">GDI1_2</name>
    <name evidence="3" type="ORF">CU098_009139</name>
</gene>
<dbReference type="Gene3D" id="1.10.405.10">
    <property type="entry name" value="Guanine Nucleotide Dissociation Inhibitor, domain 1"/>
    <property type="match status" value="1"/>
</dbReference>
<dbReference type="GO" id="GO:0005737">
    <property type="term" value="C:cytoplasm"/>
    <property type="evidence" value="ECO:0007669"/>
    <property type="project" value="TreeGrafter"/>
</dbReference>
<keyword evidence="4" id="KW-1185">Reference proteome</keyword>
<dbReference type="Pfam" id="PF00996">
    <property type="entry name" value="GDI"/>
    <property type="match status" value="1"/>
</dbReference>
<dbReference type="FunFam" id="1.10.405.10:FF:000001">
    <property type="entry name" value="Rab GDP dissociation inhibitor"/>
    <property type="match status" value="1"/>
</dbReference>
<dbReference type="GO" id="GO:0005093">
    <property type="term" value="F:Rab GDP-dissociation inhibitor activity"/>
    <property type="evidence" value="ECO:0007669"/>
    <property type="project" value="InterPro"/>
</dbReference>
<dbReference type="SUPFAM" id="SSF51905">
    <property type="entry name" value="FAD/NAD(P)-binding domain"/>
    <property type="match status" value="2"/>
</dbReference>
<dbReference type="Gene3D" id="3.50.50.60">
    <property type="entry name" value="FAD/NAD(P)-binding domain"/>
    <property type="match status" value="1"/>
</dbReference>
<evidence type="ECO:0000313" key="3">
    <source>
        <dbReference type="EMBL" id="RCI05658.1"/>
    </source>
</evidence>
<dbReference type="InterPro" id="IPR000806">
    <property type="entry name" value="RabGDI"/>
</dbReference>
<dbReference type="EMBL" id="PJQM01000333">
    <property type="protein sequence ID" value="RCI05658.1"/>
    <property type="molecule type" value="Genomic_DNA"/>
</dbReference>
<dbReference type="PANTHER" id="PTHR11787">
    <property type="entry name" value="RAB GDP-DISSOCIATION INHIBITOR"/>
    <property type="match status" value="1"/>
</dbReference>
<dbReference type="GO" id="GO:0015031">
    <property type="term" value="P:protein transport"/>
    <property type="evidence" value="ECO:0007669"/>
    <property type="project" value="InterPro"/>
</dbReference>
<dbReference type="STRING" id="4846.A0A367KTX7"/>
<reference evidence="3 4" key="1">
    <citation type="journal article" date="2018" name="G3 (Bethesda)">
        <title>Phylogenetic and Phylogenomic Definition of Rhizopus Species.</title>
        <authorList>
            <person name="Gryganskyi A.P."/>
            <person name="Golan J."/>
            <person name="Dolatabadi S."/>
            <person name="Mondo S."/>
            <person name="Robb S."/>
            <person name="Idnurm A."/>
            <person name="Muszewska A."/>
            <person name="Steczkiewicz K."/>
            <person name="Masonjones S."/>
            <person name="Liao H.L."/>
            <person name="Gajdeczka M.T."/>
            <person name="Anike F."/>
            <person name="Vuek A."/>
            <person name="Anishchenko I.M."/>
            <person name="Voigt K."/>
            <person name="de Hoog G.S."/>
            <person name="Smith M.E."/>
            <person name="Heitman J."/>
            <person name="Vilgalys R."/>
            <person name="Stajich J.E."/>
        </authorList>
    </citation>
    <scope>NUCLEOTIDE SEQUENCE [LARGE SCALE GENOMIC DNA]</scope>
    <source>
        <strain evidence="3 4">LSU 92-RS-03</strain>
    </source>
</reference>
<protein>
    <recommendedName>
        <fullName evidence="2">Rab GDP dissociation inhibitor</fullName>
    </recommendedName>
</protein>
<name>A0A367KTX7_RHIST</name>
<evidence type="ECO:0000313" key="4">
    <source>
        <dbReference type="Proteomes" id="UP000253551"/>
    </source>
</evidence>
<comment type="similarity">
    <text evidence="1 2">Belongs to the Rab GDI family.</text>
</comment>